<gene>
    <name evidence="1" type="ORF">FQB35_12785</name>
</gene>
<protein>
    <submittedName>
        <fullName evidence="1">Uncharacterized protein</fullName>
    </submittedName>
</protein>
<dbReference type="KEGG" id="crs:FQB35_12785"/>
<dbReference type="RefSeq" id="WP_148810297.1">
    <property type="nucleotide sequence ID" value="NZ_CP042243.1"/>
</dbReference>
<evidence type="ECO:0000313" key="2">
    <source>
        <dbReference type="Proteomes" id="UP000324646"/>
    </source>
</evidence>
<sequence>MNKKDLSIIDIRKYTGSETEILDFEDGEIIFIKNNKVNNKYYYSMNNYIVETDTVEEIYNYEILESEFYSQHTYVIGQDIIIIKMNFRNRVEVDVLCKKSKKIKSKHCFKVNEEVTSIPIIINSRYFMFFTDVDEMYAKEYMRYKEKGYHNFLYLCDLIKDKIYIIKDLKIVNGISVVHGLLELLPIFLHKNKEYLIFNEVYMSDYEYEDVYDEIKENKLNKDLVTAIEALYVISVDDFVEAIKDGEENIPFKEIKRRYLNGWVRYIEMDEDNIYFREKDFETQIEKKYAVNKLNFESIVLCEIDHKEITGNLCYGDRIYEIIESDDYIRLRGIYNCDYNLCFKNDKNVFVEEFINDRYFITTQWIEDEEDNYFEFVYIIDAKDNNTTKYTGTCKIYNSCIIIYDS</sequence>
<organism evidence="1 2">
    <name type="scientific">Crassaminicella thermophila</name>
    <dbReference type="NCBI Taxonomy" id="2599308"/>
    <lineage>
        <taxon>Bacteria</taxon>
        <taxon>Bacillati</taxon>
        <taxon>Bacillota</taxon>
        <taxon>Clostridia</taxon>
        <taxon>Eubacteriales</taxon>
        <taxon>Clostridiaceae</taxon>
        <taxon>Crassaminicella</taxon>
    </lineage>
</organism>
<name>A0A5C0SER5_CRATE</name>
<evidence type="ECO:0000313" key="1">
    <source>
        <dbReference type="EMBL" id="QEK13125.1"/>
    </source>
</evidence>
<proteinExistence type="predicted"/>
<dbReference type="EMBL" id="CP042243">
    <property type="protein sequence ID" value="QEK13125.1"/>
    <property type="molecule type" value="Genomic_DNA"/>
</dbReference>
<dbReference type="Proteomes" id="UP000324646">
    <property type="component" value="Chromosome"/>
</dbReference>
<keyword evidence="2" id="KW-1185">Reference proteome</keyword>
<dbReference type="OrthoDB" id="1950981at2"/>
<accession>A0A5C0SER5</accession>
<reference evidence="1 2" key="1">
    <citation type="submission" date="2019-07" db="EMBL/GenBank/DDBJ databases">
        <title>Complete genome of Crassaminicella thermophila SY095.</title>
        <authorList>
            <person name="Li X."/>
        </authorList>
    </citation>
    <scope>NUCLEOTIDE SEQUENCE [LARGE SCALE GENOMIC DNA]</scope>
    <source>
        <strain evidence="1 2">SY095</strain>
    </source>
</reference>
<dbReference type="AlphaFoldDB" id="A0A5C0SER5"/>